<dbReference type="Gene3D" id="3.40.630.30">
    <property type="match status" value="1"/>
</dbReference>
<keyword evidence="2" id="KW-1185">Reference proteome</keyword>
<sequence>MYLYHGYDPGGYAYQVPPRWTPNLTGPSVNPPFVIPRVPYVESGMGELSLEGDTMELDPGPQAIRSPPPSAGPYVRPAVLEDAEEIVQIINWHMTAINSFDPDLELLEAENVGYFIETSHFRRLPFLVIVQQPDTSQISSVPPRPQIGGVAYIDAFDEIVTQDSIGDLRVYIHPQMMHRGYGTLLVDAILTLCDEHHRRRCNVEWRPIGEVQQETLRLTQLMCVISYPAQLEDRYAFTWHWLKNRFGFEDFGESRQDRAKNGYEYVMIYDFFHCLCRIELKY</sequence>
<dbReference type="InterPro" id="IPR016181">
    <property type="entry name" value="Acyl_CoA_acyltransferase"/>
</dbReference>
<reference evidence="1" key="1">
    <citation type="submission" date="2022-11" db="EMBL/GenBank/DDBJ databases">
        <authorList>
            <person name="Petersen C."/>
        </authorList>
    </citation>
    <scope>NUCLEOTIDE SEQUENCE</scope>
    <source>
        <strain evidence="1">IBT 29864</strain>
    </source>
</reference>
<organism evidence="1 2">
    <name type="scientific">Penicillium cataractarum</name>
    <dbReference type="NCBI Taxonomy" id="2100454"/>
    <lineage>
        <taxon>Eukaryota</taxon>
        <taxon>Fungi</taxon>
        <taxon>Dikarya</taxon>
        <taxon>Ascomycota</taxon>
        <taxon>Pezizomycotina</taxon>
        <taxon>Eurotiomycetes</taxon>
        <taxon>Eurotiomycetidae</taxon>
        <taxon>Eurotiales</taxon>
        <taxon>Aspergillaceae</taxon>
        <taxon>Penicillium</taxon>
    </lineage>
</organism>
<protein>
    <recommendedName>
        <fullName evidence="3">N-acetyltransferase domain-containing protein</fullName>
    </recommendedName>
</protein>
<comment type="caution">
    <text evidence="1">The sequence shown here is derived from an EMBL/GenBank/DDBJ whole genome shotgun (WGS) entry which is preliminary data.</text>
</comment>
<gene>
    <name evidence="1" type="ORF">N7496_011737</name>
</gene>
<dbReference type="OrthoDB" id="4362007at2759"/>
<dbReference type="AlphaFoldDB" id="A0A9W9RHE8"/>
<dbReference type="RefSeq" id="XP_056550610.1">
    <property type="nucleotide sequence ID" value="XM_056704650.1"/>
</dbReference>
<dbReference type="Proteomes" id="UP001147782">
    <property type="component" value="Unassembled WGS sequence"/>
</dbReference>
<dbReference type="SUPFAM" id="SSF55729">
    <property type="entry name" value="Acyl-CoA N-acyltransferases (Nat)"/>
    <property type="match status" value="1"/>
</dbReference>
<accession>A0A9W9RHE8</accession>
<dbReference type="GeneID" id="81443829"/>
<proteinExistence type="predicted"/>
<evidence type="ECO:0000313" key="2">
    <source>
        <dbReference type="Proteomes" id="UP001147782"/>
    </source>
</evidence>
<evidence type="ECO:0000313" key="1">
    <source>
        <dbReference type="EMBL" id="KAJ5359324.1"/>
    </source>
</evidence>
<dbReference type="CDD" id="cd04301">
    <property type="entry name" value="NAT_SF"/>
    <property type="match status" value="1"/>
</dbReference>
<evidence type="ECO:0008006" key="3">
    <source>
        <dbReference type="Google" id="ProtNLM"/>
    </source>
</evidence>
<name>A0A9W9RHE8_9EURO</name>
<reference evidence="1" key="2">
    <citation type="journal article" date="2023" name="IMA Fungus">
        <title>Comparative genomic study of the Penicillium genus elucidates a diverse pangenome and 15 lateral gene transfer events.</title>
        <authorList>
            <person name="Petersen C."/>
            <person name="Sorensen T."/>
            <person name="Nielsen M.R."/>
            <person name="Sondergaard T.E."/>
            <person name="Sorensen J.L."/>
            <person name="Fitzpatrick D.A."/>
            <person name="Frisvad J.C."/>
            <person name="Nielsen K.L."/>
        </authorList>
    </citation>
    <scope>NUCLEOTIDE SEQUENCE</scope>
    <source>
        <strain evidence="1">IBT 29864</strain>
    </source>
</reference>
<dbReference type="EMBL" id="JAPZBS010000009">
    <property type="protein sequence ID" value="KAJ5359324.1"/>
    <property type="molecule type" value="Genomic_DNA"/>
</dbReference>